<dbReference type="Pfam" id="PF00664">
    <property type="entry name" value="ABC_membrane"/>
    <property type="match status" value="1"/>
</dbReference>
<feature type="transmembrane region" description="Helical" evidence="7">
    <location>
        <begin position="165"/>
        <end position="184"/>
    </location>
</feature>
<protein>
    <submittedName>
        <fullName evidence="10">ABC transporter related protein</fullName>
    </submittedName>
</protein>
<feature type="transmembrane region" description="Helical" evidence="7">
    <location>
        <begin position="50"/>
        <end position="73"/>
    </location>
</feature>
<dbReference type="InterPro" id="IPR036640">
    <property type="entry name" value="ABC1_TM_sf"/>
</dbReference>
<dbReference type="PANTHER" id="PTHR24221">
    <property type="entry name" value="ATP-BINDING CASSETTE SUB-FAMILY B"/>
    <property type="match status" value="1"/>
</dbReference>
<dbReference type="PROSITE" id="PS50893">
    <property type="entry name" value="ABC_TRANSPORTER_2"/>
    <property type="match status" value="1"/>
</dbReference>
<dbReference type="InterPro" id="IPR017871">
    <property type="entry name" value="ABC_transporter-like_CS"/>
</dbReference>
<keyword evidence="5 7" id="KW-1133">Transmembrane helix</keyword>
<feature type="transmembrane region" description="Helical" evidence="7">
    <location>
        <begin position="139"/>
        <end position="159"/>
    </location>
</feature>
<evidence type="ECO:0000313" key="11">
    <source>
        <dbReference type="Proteomes" id="UP000064912"/>
    </source>
</evidence>
<dbReference type="InterPro" id="IPR003439">
    <property type="entry name" value="ABC_transporter-like_ATP-bd"/>
</dbReference>
<evidence type="ECO:0000259" key="8">
    <source>
        <dbReference type="PROSITE" id="PS50893"/>
    </source>
</evidence>
<evidence type="ECO:0000256" key="6">
    <source>
        <dbReference type="ARBA" id="ARBA00023136"/>
    </source>
</evidence>
<dbReference type="GO" id="GO:0140359">
    <property type="term" value="F:ABC-type transporter activity"/>
    <property type="evidence" value="ECO:0007669"/>
    <property type="project" value="InterPro"/>
</dbReference>
<dbReference type="KEGG" id="rsu:NHU_00521"/>
<dbReference type="PANTHER" id="PTHR24221:SF654">
    <property type="entry name" value="ATP-BINDING CASSETTE SUB-FAMILY B MEMBER 6"/>
    <property type="match status" value="1"/>
</dbReference>
<feature type="transmembrane region" description="Helical" evidence="7">
    <location>
        <begin position="20"/>
        <end position="44"/>
    </location>
</feature>
<evidence type="ECO:0000256" key="2">
    <source>
        <dbReference type="ARBA" id="ARBA00022692"/>
    </source>
</evidence>
<feature type="domain" description="ABC transmembrane type-1" evidence="9">
    <location>
        <begin position="22"/>
        <end position="309"/>
    </location>
</feature>
<keyword evidence="2 7" id="KW-0812">Transmembrane</keyword>
<dbReference type="Pfam" id="PF00005">
    <property type="entry name" value="ABC_tran"/>
    <property type="match status" value="1"/>
</dbReference>
<evidence type="ECO:0000313" key="10">
    <source>
        <dbReference type="EMBL" id="BAQ67690.1"/>
    </source>
</evidence>
<dbReference type="EMBL" id="AP014800">
    <property type="protein sequence ID" value="BAQ67690.1"/>
    <property type="molecule type" value="Genomic_DNA"/>
</dbReference>
<dbReference type="SMART" id="SM00382">
    <property type="entry name" value="AAA"/>
    <property type="match status" value="1"/>
</dbReference>
<dbReference type="SUPFAM" id="SSF52540">
    <property type="entry name" value="P-loop containing nucleoside triphosphate hydrolases"/>
    <property type="match status" value="1"/>
</dbReference>
<sequence length="555" mass="58950">MKDILQILRLTWQAQRGPLIRGTALAVIVVAMGVALLGLAGWFITAAAAAGLAGIGIAFNVFQPSAAVRFLALGRTAARYGERLLTHDATLKALTDIRVALLRGVLALPFQTLSRLRGAETMNRLVADVDALDGVVLRLFIPAVTGVILYVAVFPLLWWMTDFTLAIWIFASFTLGCGLVLIGAGRHALAPSRRAEKALQAFRIRLIDLLRARDDLVVYGRLPEQTEAVQLAEARMRDNLGAIDRLERRAGLALSLTTTLATGTALALGGVLVARGAITPAQAALGFFVALALSETVQPLRRALAELGRMLDAARRVTRLLPEEDRTPAQAAEPALPAVAAEGAPALEMTGIAYRHPGAEAPVLKDFSLRLDPGACIALTGASGSGKSTVLALAAGLIQPEAGSIRLTGCPIETLSETRLRAGMAYLPQRSMLLGQSFFDMLALADPGLSEREALELIEAVALSSTVAARGGLHASLKENGAGLSGGEQRRLALARALLRRPRLLLLDEPTEGLDRPTATRVLGAIREILPEAAILTASHRKAERDWADRLIAMT</sequence>
<dbReference type="InterPro" id="IPR027417">
    <property type="entry name" value="P-loop_NTPase"/>
</dbReference>
<dbReference type="InterPro" id="IPR039421">
    <property type="entry name" value="Type_1_exporter"/>
</dbReference>
<evidence type="ECO:0000256" key="3">
    <source>
        <dbReference type="ARBA" id="ARBA00022741"/>
    </source>
</evidence>
<dbReference type="Gene3D" id="1.20.1560.10">
    <property type="entry name" value="ABC transporter type 1, transmembrane domain"/>
    <property type="match status" value="1"/>
</dbReference>
<dbReference type="GO" id="GO:0016887">
    <property type="term" value="F:ATP hydrolysis activity"/>
    <property type="evidence" value="ECO:0007669"/>
    <property type="project" value="InterPro"/>
</dbReference>
<dbReference type="InterPro" id="IPR011527">
    <property type="entry name" value="ABC1_TM_dom"/>
</dbReference>
<keyword evidence="4" id="KW-0067">ATP-binding</keyword>
<keyword evidence="6 7" id="KW-0472">Membrane</keyword>
<evidence type="ECO:0000256" key="4">
    <source>
        <dbReference type="ARBA" id="ARBA00022840"/>
    </source>
</evidence>
<dbReference type="AlphaFoldDB" id="A0A0D6AYK2"/>
<accession>A0A0D6AYK2</accession>
<comment type="subcellular location">
    <subcellularLocation>
        <location evidence="1">Cell membrane</location>
        <topology evidence="1">Multi-pass membrane protein</topology>
    </subcellularLocation>
</comment>
<proteinExistence type="predicted"/>
<dbReference type="Gene3D" id="3.40.50.300">
    <property type="entry name" value="P-loop containing nucleotide triphosphate hydrolases"/>
    <property type="match status" value="1"/>
</dbReference>
<dbReference type="SUPFAM" id="SSF90123">
    <property type="entry name" value="ABC transporter transmembrane region"/>
    <property type="match status" value="1"/>
</dbReference>
<name>A0A0D6AYK2_RHOSU</name>
<gene>
    <name evidence="10" type="ORF">NHU_00521</name>
</gene>
<evidence type="ECO:0000256" key="5">
    <source>
        <dbReference type="ARBA" id="ARBA00022989"/>
    </source>
</evidence>
<feature type="domain" description="ABC transporter" evidence="8">
    <location>
        <begin position="347"/>
        <end position="555"/>
    </location>
</feature>
<evidence type="ECO:0000256" key="7">
    <source>
        <dbReference type="SAM" id="Phobius"/>
    </source>
</evidence>
<keyword evidence="3" id="KW-0547">Nucleotide-binding</keyword>
<dbReference type="eggNOG" id="COG4987">
    <property type="taxonomic scope" value="Bacteria"/>
</dbReference>
<reference evidence="10 11" key="1">
    <citation type="submission" date="2015-02" db="EMBL/GenBank/DDBJ databases">
        <title>Genome sequene of Rhodovulum sulfidophilum DSM 2351.</title>
        <authorList>
            <person name="Nagao N."/>
        </authorList>
    </citation>
    <scope>NUCLEOTIDE SEQUENCE [LARGE SCALE GENOMIC DNA]</scope>
    <source>
        <strain evidence="10 11">DSM 2351</strain>
    </source>
</reference>
<dbReference type="GO" id="GO:0005524">
    <property type="term" value="F:ATP binding"/>
    <property type="evidence" value="ECO:0007669"/>
    <property type="project" value="UniProtKB-KW"/>
</dbReference>
<feature type="transmembrane region" description="Helical" evidence="7">
    <location>
        <begin position="252"/>
        <end position="274"/>
    </location>
</feature>
<dbReference type="Proteomes" id="UP000064912">
    <property type="component" value="Chromosome"/>
</dbReference>
<dbReference type="PATRIC" id="fig|35806.4.peg.532"/>
<organism evidence="10 11">
    <name type="scientific">Rhodovulum sulfidophilum</name>
    <name type="common">Rhodobacter sulfidophilus</name>
    <dbReference type="NCBI Taxonomy" id="35806"/>
    <lineage>
        <taxon>Bacteria</taxon>
        <taxon>Pseudomonadati</taxon>
        <taxon>Pseudomonadota</taxon>
        <taxon>Alphaproteobacteria</taxon>
        <taxon>Rhodobacterales</taxon>
        <taxon>Paracoccaceae</taxon>
        <taxon>Rhodovulum</taxon>
    </lineage>
</organism>
<dbReference type="PROSITE" id="PS00211">
    <property type="entry name" value="ABC_TRANSPORTER_1"/>
    <property type="match status" value="1"/>
</dbReference>
<dbReference type="PROSITE" id="PS50929">
    <property type="entry name" value="ABC_TM1F"/>
    <property type="match status" value="1"/>
</dbReference>
<evidence type="ECO:0000256" key="1">
    <source>
        <dbReference type="ARBA" id="ARBA00004651"/>
    </source>
</evidence>
<dbReference type="InterPro" id="IPR003593">
    <property type="entry name" value="AAA+_ATPase"/>
</dbReference>
<dbReference type="GO" id="GO:0005886">
    <property type="term" value="C:plasma membrane"/>
    <property type="evidence" value="ECO:0007669"/>
    <property type="project" value="UniProtKB-SubCell"/>
</dbReference>
<evidence type="ECO:0000259" key="9">
    <source>
        <dbReference type="PROSITE" id="PS50929"/>
    </source>
</evidence>